<dbReference type="RefSeq" id="WP_067867529.1">
    <property type="nucleotide sequence ID" value="NZ_JAAXOP010000002.1"/>
</dbReference>
<feature type="transmembrane region" description="Helical" evidence="2">
    <location>
        <begin position="409"/>
        <end position="427"/>
    </location>
</feature>
<feature type="region of interest" description="Disordered" evidence="1">
    <location>
        <begin position="430"/>
        <end position="453"/>
    </location>
</feature>
<feature type="region of interest" description="Disordered" evidence="1">
    <location>
        <begin position="1"/>
        <end position="27"/>
    </location>
</feature>
<evidence type="ECO:0000256" key="1">
    <source>
        <dbReference type="SAM" id="MobiDB-lite"/>
    </source>
</evidence>
<reference evidence="3 4" key="1">
    <citation type="submission" date="2020-04" db="EMBL/GenBank/DDBJ databases">
        <title>MicrobeNet Type strains.</title>
        <authorList>
            <person name="Nicholson A.C."/>
        </authorList>
    </citation>
    <scope>NUCLEOTIDE SEQUENCE [LARGE SCALE GENOMIC DNA]</scope>
    <source>
        <strain evidence="3 4">JCM 12354</strain>
    </source>
</reference>
<gene>
    <name evidence="3" type="ORF">HGA08_05860</name>
</gene>
<evidence type="ECO:0000313" key="4">
    <source>
        <dbReference type="Proteomes" id="UP000565711"/>
    </source>
</evidence>
<feature type="transmembrane region" description="Helical" evidence="2">
    <location>
        <begin position="325"/>
        <end position="352"/>
    </location>
</feature>
<feature type="transmembrane region" description="Helical" evidence="2">
    <location>
        <begin position="372"/>
        <end position="397"/>
    </location>
</feature>
<protein>
    <submittedName>
        <fullName evidence="3">Uncharacterized protein</fullName>
    </submittedName>
</protein>
<dbReference type="Proteomes" id="UP000565711">
    <property type="component" value="Unassembled WGS sequence"/>
</dbReference>
<sequence length="534" mass="57690">MSVEDRTVPDIDVNTRQPRPTAAIEQSPTRGRRLETLGWVAVTLGAVGGSGGSAFDSPAAWLTMVVVGIALTVAGVWAIYRGRQHSTPVLGSLRELTPNERIVLFLRSFNDDSVFAQSAATRFRGLGPALWSDTTTAADVRTEEQQIAAAVAPFGRMVALGSPDDSLPALGAARAYASDDTWRSEVFAALGHAECVVLAAGSSRNLAWEVDQVVRADCPARLVLTVGHDQEQYARFRNALGSMFPRGLPAYPAVSLRQRLLRARSVRAVIWFDNDWTPHMQVLAGWIPFIGFAGRTQRTVRRSLGNVFRRAGLPTRVTPTIPRPAAVPVSITLLVSFYSLPLLFAVIAIRLFEKQLAGWVDGGSDARDLLSTFSGMLFLILASILLTLGVVLGIWAWRMWRGGPLAITLARVWGVSLAVGMCVSLLGPSPSQDDQGSGPVSSSSSQQGSSDATEGGLFDDEYISSPSESEWDSSDSSDSSAVITATDGETDTDIPEFPELLPLIPLLLCYLCFPLGVSYLLTRRDVREWVDSRL</sequence>
<organism evidence="3 4">
    <name type="scientific">Nocardia vermiculata</name>
    <dbReference type="NCBI Taxonomy" id="257274"/>
    <lineage>
        <taxon>Bacteria</taxon>
        <taxon>Bacillati</taxon>
        <taxon>Actinomycetota</taxon>
        <taxon>Actinomycetes</taxon>
        <taxon>Mycobacteriales</taxon>
        <taxon>Nocardiaceae</taxon>
        <taxon>Nocardia</taxon>
    </lineage>
</organism>
<accession>A0A846XZN3</accession>
<dbReference type="EMBL" id="JAAXOP010000002">
    <property type="protein sequence ID" value="NKY49739.1"/>
    <property type="molecule type" value="Genomic_DNA"/>
</dbReference>
<evidence type="ECO:0000313" key="3">
    <source>
        <dbReference type="EMBL" id="NKY49739.1"/>
    </source>
</evidence>
<feature type="transmembrane region" description="Helical" evidence="2">
    <location>
        <begin position="61"/>
        <end position="80"/>
    </location>
</feature>
<feature type="region of interest" description="Disordered" evidence="1">
    <location>
        <begin position="464"/>
        <end position="483"/>
    </location>
</feature>
<dbReference type="AlphaFoldDB" id="A0A846XZN3"/>
<evidence type="ECO:0000256" key="2">
    <source>
        <dbReference type="SAM" id="Phobius"/>
    </source>
</evidence>
<proteinExistence type="predicted"/>
<feature type="compositionally biased region" description="Polar residues" evidence="1">
    <location>
        <begin position="14"/>
        <end position="27"/>
    </location>
</feature>
<name>A0A846XZN3_9NOCA</name>
<feature type="compositionally biased region" description="Low complexity" evidence="1">
    <location>
        <begin position="431"/>
        <end position="451"/>
    </location>
</feature>
<keyword evidence="2" id="KW-0472">Membrane</keyword>
<feature type="transmembrane region" description="Helical" evidence="2">
    <location>
        <begin position="500"/>
        <end position="521"/>
    </location>
</feature>
<keyword evidence="2" id="KW-0812">Transmembrane</keyword>
<comment type="caution">
    <text evidence="3">The sequence shown here is derived from an EMBL/GenBank/DDBJ whole genome shotgun (WGS) entry which is preliminary data.</text>
</comment>
<keyword evidence="4" id="KW-1185">Reference proteome</keyword>
<keyword evidence="2" id="KW-1133">Transmembrane helix</keyword>